<dbReference type="Proteomes" id="UP000481339">
    <property type="component" value="Unassembled WGS sequence"/>
</dbReference>
<evidence type="ECO:0000256" key="8">
    <source>
        <dbReference type="SAM" id="MobiDB-lite"/>
    </source>
</evidence>
<comment type="caution">
    <text evidence="4">Lacks conserved residue(s) required for the propagation of feature annotation.</text>
</comment>
<comment type="caution">
    <text evidence="10">The sequence shown here is derived from an EMBL/GenBank/DDBJ whole genome shotgun (WGS) entry which is preliminary data.</text>
</comment>
<dbReference type="Pfam" id="PF01416">
    <property type="entry name" value="PseudoU_synth_1"/>
    <property type="match status" value="1"/>
</dbReference>
<reference evidence="10 11" key="1">
    <citation type="submission" date="2019-09" db="EMBL/GenBank/DDBJ databases">
        <title>Phylogeny of genus Pseudoclavibacter and closely related genus.</title>
        <authorList>
            <person name="Li Y."/>
        </authorList>
    </citation>
    <scope>NUCLEOTIDE SEQUENCE [LARGE SCALE GENOMIC DNA]</scope>
    <source>
        <strain evidence="10 11">JCM 16921</strain>
    </source>
</reference>
<dbReference type="PIRSF" id="PIRSF001430">
    <property type="entry name" value="tRNA_psdUrid_synth"/>
    <property type="match status" value="1"/>
</dbReference>
<evidence type="ECO:0000256" key="5">
    <source>
        <dbReference type="PIRSR" id="PIRSR001430-1"/>
    </source>
</evidence>
<dbReference type="AlphaFoldDB" id="A0A7C8FU65"/>
<dbReference type="PANTHER" id="PTHR11142:SF0">
    <property type="entry name" value="TRNA PSEUDOURIDINE SYNTHASE-LIKE 1"/>
    <property type="match status" value="1"/>
</dbReference>
<keyword evidence="3 4" id="KW-0413">Isomerase</keyword>
<dbReference type="Gene3D" id="3.30.70.660">
    <property type="entry name" value="Pseudouridine synthase I, catalytic domain, C-terminal subdomain"/>
    <property type="match status" value="1"/>
</dbReference>
<accession>A0A7C8FU65</accession>
<proteinExistence type="inferred from homology"/>
<evidence type="ECO:0000256" key="3">
    <source>
        <dbReference type="ARBA" id="ARBA00023235"/>
    </source>
</evidence>
<dbReference type="CDD" id="cd02570">
    <property type="entry name" value="PseudoU_synth_EcTruA"/>
    <property type="match status" value="1"/>
</dbReference>
<dbReference type="GO" id="GO:0160147">
    <property type="term" value="F:tRNA pseudouridine(38-40) synthase activity"/>
    <property type="evidence" value="ECO:0007669"/>
    <property type="project" value="UniProtKB-EC"/>
</dbReference>
<dbReference type="OrthoDB" id="9811823at2"/>
<keyword evidence="11" id="KW-1185">Reference proteome</keyword>
<feature type="active site" description="Nucleophile" evidence="4 5">
    <location>
        <position position="51"/>
    </location>
</feature>
<gene>
    <name evidence="4 10" type="primary">truA</name>
    <name evidence="10" type="ORF">F8O02_07530</name>
</gene>
<dbReference type="InterPro" id="IPR020097">
    <property type="entry name" value="PsdUridine_synth_TruA_a/b_dom"/>
</dbReference>
<comment type="subunit">
    <text evidence="4">Homodimer.</text>
</comment>
<comment type="function">
    <text evidence="4">Formation of pseudouridine at positions 38, 39 and 40 in the anticodon stem and loop of transfer RNAs.</text>
</comment>
<evidence type="ECO:0000313" key="11">
    <source>
        <dbReference type="Proteomes" id="UP000481339"/>
    </source>
</evidence>
<keyword evidence="2 4" id="KW-0819">tRNA processing</keyword>
<evidence type="ECO:0000313" key="10">
    <source>
        <dbReference type="EMBL" id="KAB1631554.1"/>
    </source>
</evidence>
<name>A0A7C8FU65_9MICO</name>
<dbReference type="SUPFAM" id="SSF55120">
    <property type="entry name" value="Pseudouridine synthase"/>
    <property type="match status" value="1"/>
</dbReference>
<comment type="similarity">
    <text evidence="1 4 7">Belongs to the tRNA pseudouridine synthase TruA family.</text>
</comment>
<protein>
    <recommendedName>
        <fullName evidence="4">tRNA pseudouridine synthase A</fullName>
        <ecNumber evidence="4">5.4.99.12</ecNumber>
    </recommendedName>
    <alternativeName>
        <fullName evidence="4">tRNA pseudouridine(38-40) synthase</fullName>
    </alternativeName>
    <alternativeName>
        <fullName evidence="4">tRNA pseudouridylate synthase I</fullName>
    </alternativeName>
    <alternativeName>
        <fullName evidence="4">tRNA-uridine isomerase I</fullName>
    </alternativeName>
</protein>
<dbReference type="EC" id="5.4.99.12" evidence="4"/>
<sequence>MRLRIDLAYDGTDFAGWARQPGRRSVQGTLEDALALVLRVPVRTVVAGRTDAGVHATGQVVHADVPAGRLRDLLRNRPSHRGGAARRERPQHPAAAAPDDMAGELGEAAERLGSRLRNALGRTPDLAVHHVTIAPPGFDARFSPLWREYSYRVCDDRAAWNPLLRRHVLLWPRPLDGQAMDEAAGLLPGLHDWRAYCRPREGATTIRQLHRFTWRREADGTLVATVRADAFCHHMVRCLVGATIAVGEGRLAAADLVAMRDGRPRGHSYAMVAGTGLVLTGVGYPPAERLAERAVQTRARRPGLED</sequence>
<comment type="catalytic activity">
    <reaction evidence="4 7">
        <text>uridine(38/39/40) in tRNA = pseudouridine(38/39/40) in tRNA</text>
        <dbReference type="Rhea" id="RHEA:22376"/>
        <dbReference type="Rhea" id="RHEA-COMP:10085"/>
        <dbReference type="Rhea" id="RHEA-COMP:10087"/>
        <dbReference type="ChEBI" id="CHEBI:65314"/>
        <dbReference type="ChEBI" id="CHEBI:65315"/>
        <dbReference type="EC" id="5.4.99.12"/>
    </reaction>
</comment>
<feature type="region of interest" description="Disordered" evidence="8">
    <location>
        <begin position="75"/>
        <end position="101"/>
    </location>
</feature>
<evidence type="ECO:0000259" key="9">
    <source>
        <dbReference type="Pfam" id="PF01416"/>
    </source>
</evidence>
<evidence type="ECO:0000256" key="1">
    <source>
        <dbReference type="ARBA" id="ARBA00009375"/>
    </source>
</evidence>
<dbReference type="HAMAP" id="MF_00171">
    <property type="entry name" value="TruA"/>
    <property type="match status" value="1"/>
</dbReference>
<dbReference type="GO" id="GO:0003723">
    <property type="term" value="F:RNA binding"/>
    <property type="evidence" value="ECO:0007669"/>
    <property type="project" value="InterPro"/>
</dbReference>
<dbReference type="EMBL" id="WBKA01000006">
    <property type="protein sequence ID" value="KAB1631554.1"/>
    <property type="molecule type" value="Genomic_DNA"/>
</dbReference>
<dbReference type="Gene3D" id="3.30.70.580">
    <property type="entry name" value="Pseudouridine synthase I, catalytic domain, N-terminal subdomain"/>
    <property type="match status" value="1"/>
</dbReference>
<feature type="binding site" evidence="4 6">
    <location>
        <position position="149"/>
    </location>
    <ligand>
        <name>substrate</name>
    </ligand>
</feature>
<evidence type="ECO:0000256" key="2">
    <source>
        <dbReference type="ARBA" id="ARBA00022694"/>
    </source>
</evidence>
<dbReference type="InterPro" id="IPR020095">
    <property type="entry name" value="PsdUridine_synth_TruA_C"/>
</dbReference>
<dbReference type="InterPro" id="IPR020103">
    <property type="entry name" value="PsdUridine_synth_cat_dom_sf"/>
</dbReference>
<evidence type="ECO:0000256" key="4">
    <source>
        <dbReference type="HAMAP-Rule" id="MF_00171"/>
    </source>
</evidence>
<dbReference type="InterPro" id="IPR020094">
    <property type="entry name" value="TruA/RsuA/RluB/E/F_N"/>
</dbReference>
<evidence type="ECO:0000256" key="7">
    <source>
        <dbReference type="RuleBase" id="RU003792"/>
    </source>
</evidence>
<dbReference type="GO" id="GO:0031119">
    <property type="term" value="P:tRNA pseudouridine synthesis"/>
    <property type="evidence" value="ECO:0007669"/>
    <property type="project" value="UniProtKB-UniRule"/>
</dbReference>
<evidence type="ECO:0000256" key="6">
    <source>
        <dbReference type="PIRSR" id="PIRSR001430-2"/>
    </source>
</evidence>
<dbReference type="InterPro" id="IPR001406">
    <property type="entry name" value="PsdUridine_synth_TruA"/>
</dbReference>
<feature type="domain" description="Pseudouridine synthase I TruA alpha/beta" evidence="9">
    <location>
        <begin position="183"/>
        <end position="285"/>
    </location>
</feature>
<organism evidence="10 11">
    <name type="scientific">Pseudoclavibacter caeni</name>
    <dbReference type="NCBI Taxonomy" id="908846"/>
    <lineage>
        <taxon>Bacteria</taxon>
        <taxon>Bacillati</taxon>
        <taxon>Actinomycetota</taxon>
        <taxon>Actinomycetes</taxon>
        <taxon>Micrococcales</taxon>
        <taxon>Microbacteriaceae</taxon>
        <taxon>Pseudoclavibacter</taxon>
    </lineage>
</organism>
<dbReference type="PANTHER" id="PTHR11142">
    <property type="entry name" value="PSEUDOURIDYLATE SYNTHASE"/>
    <property type="match status" value="1"/>
</dbReference>